<accession>A0ABQ0DD39</accession>
<evidence type="ECO:0000313" key="1">
    <source>
        <dbReference type="EMBL" id="GAB1220782.1"/>
    </source>
</evidence>
<comment type="caution">
    <text evidence="1">The sequence shown here is derived from an EMBL/GenBank/DDBJ whole genome shotgun (WGS) entry which is preliminary data.</text>
</comment>
<keyword evidence="2" id="KW-1185">Reference proteome</keyword>
<sequence>MILISIRISTEDEEKEGLIEILDKKEEAMNSIYTKEQKYDREYVNYSHKEYQKIRKAFVEWRNYYIHLPSEYFKTAEIMIWRPIELEMKSVEEIRNDNYDPQYIIDYYNNINLKYNEEKQRK</sequence>
<evidence type="ECO:0000313" key="2">
    <source>
        <dbReference type="Proteomes" id="UP001628156"/>
    </source>
</evidence>
<gene>
    <name evidence="1" type="ORF">ENUP19_0058G0021</name>
</gene>
<proteinExistence type="predicted"/>
<reference evidence="1 2" key="1">
    <citation type="journal article" date="2019" name="PLoS Negl. Trop. Dis.">
        <title>Whole genome sequencing of Entamoeba nuttalli reveals mammalian host-related molecular signatures and a novel octapeptide-repeat surface protein.</title>
        <authorList>
            <person name="Tanaka M."/>
            <person name="Makiuchi T."/>
            <person name="Komiyama T."/>
            <person name="Shiina T."/>
            <person name="Osaki K."/>
            <person name="Tachibana H."/>
        </authorList>
    </citation>
    <scope>NUCLEOTIDE SEQUENCE [LARGE SCALE GENOMIC DNA]</scope>
    <source>
        <strain evidence="1 2">P19-061405</strain>
    </source>
</reference>
<dbReference type="Proteomes" id="UP001628156">
    <property type="component" value="Unassembled WGS sequence"/>
</dbReference>
<protein>
    <submittedName>
        <fullName evidence="1">Uncharacterized protein</fullName>
    </submittedName>
</protein>
<name>A0ABQ0DD39_9EUKA</name>
<dbReference type="EMBL" id="BAAFRS010000058">
    <property type="protein sequence ID" value="GAB1220782.1"/>
    <property type="molecule type" value="Genomic_DNA"/>
</dbReference>
<organism evidence="1 2">
    <name type="scientific">Entamoeba nuttalli</name>
    <dbReference type="NCBI Taxonomy" id="412467"/>
    <lineage>
        <taxon>Eukaryota</taxon>
        <taxon>Amoebozoa</taxon>
        <taxon>Evosea</taxon>
        <taxon>Archamoebae</taxon>
        <taxon>Mastigamoebida</taxon>
        <taxon>Entamoebidae</taxon>
        <taxon>Entamoeba</taxon>
    </lineage>
</organism>